<sequence length="112" mass="13117">MKLAHELHQLLTDDSRLETLPEFFLSGSVSDPSHTKRRMQQRAISTDMIELALLYGKQEYHSHAKTYTILDKTLRNTPYQRFVDKLRGLRVIALETARGLKVTSVYWAWNLR</sequence>
<keyword evidence="2" id="KW-1185">Reference proteome</keyword>
<dbReference type="Pfam" id="PF14076">
    <property type="entry name" value="DUF4258"/>
    <property type="match status" value="1"/>
</dbReference>
<dbReference type="RefSeq" id="WP_010477371.1">
    <property type="nucleotide sequence ID" value="NC_009925.1"/>
</dbReference>
<evidence type="ECO:0000313" key="2">
    <source>
        <dbReference type="Proteomes" id="UP000000268"/>
    </source>
</evidence>
<dbReference type="eggNOG" id="ENOG5032UX9">
    <property type="taxonomic scope" value="Bacteria"/>
</dbReference>
<protein>
    <submittedName>
        <fullName evidence="1">Uncharacterized protein</fullName>
    </submittedName>
</protein>
<dbReference type="AlphaFoldDB" id="B0CAR4"/>
<dbReference type="EMBL" id="CP000828">
    <property type="protein sequence ID" value="ABW30265.1"/>
    <property type="molecule type" value="Genomic_DNA"/>
</dbReference>
<proteinExistence type="predicted"/>
<evidence type="ECO:0000313" key="1">
    <source>
        <dbReference type="EMBL" id="ABW30265.1"/>
    </source>
</evidence>
<name>B0CAR4_ACAM1</name>
<dbReference type="Proteomes" id="UP000000268">
    <property type="component" value="Chromosome"/>
</dbReference>
<reference evidence="1 2" key="1">
    <citation type="journal article" date="2008" name="Proc. Natl. Acad. Sci. U.S.A.">
        <title>Niche adaptation and genome expansion in the chlorophyll d-producing cyanobacterium Acaryochloris marina.</title>
        <authorList>
            <person name="Swingley W.D."/>
            <person name="Chen M."/>
            <person name="Cheung P.C."/>
            <person name="Conrad A.L."/>
            <person name="Dejesa L.C."/>
            <person name="Hao J."/>
            <person name="Honchak B.M."/>
            <person name="Karbach L.E."/>
            <person name="Kurdoglu A."/>
            <person name="Lahiri S."/>
            <person name="Mastrian S.D."/>
            <person name="Miyashita H."/>
            <person name="Page L."/>
            <person name="Ramakrishna P."/>
            <person name="Satoh S."/>
            <person name="Sattley W.M."/>
            <person name="Shimada Y."/>
            <person name="Taylor H.L."/>
            <person name="Tomo T."/>
            <person name="Tsuchiya T."/>
            <person name="Wang Z.T."/>
            <person name="Raymond J."/>
            <person name="Mimuro M."/>
            <person name="Blankenship R.E."/>
            <person name="Touchman J.W."/>
        </authorList>
    </citation>
    <scope>NUCLEOTIDE SEQUENCE [LARGE SCALE GENOMIC DNA]</scope>
    <source>
        <strain evidence="2">MBIC 11017</strain>
    </source>
</reference>
<dbReference type="HOGENOM" id="CLU_2104944_0_0_3"/>
<dbReference type="OrthoDB" id="462201at2"/>
<organism evidence="1 2">
    <name type="scientific">Acaryochloris marina (strain MBIC 11017)</name>
    <dbReference type="NCBI Taxonomy" id="329726"/>
    <lineage>
        <taxon>Bacteria</taxon>
        <taxon>Bacillati</taxon>
        <taxon>Cyanobacteriota</taxon>
        <taxon>Cyanophyceae</taxon>
        <taxon>Acaryochloridales</taxon>
        <taxon>Acaryochloridaceae</taxon>
        <taxon>Acaryochloris</taxon>
    </lineage>
</organism>
<dbReference type="InterPro" id="IPR025354">
    <property type="entry name" value="DUF4258"/>
</dbReference>
<gene>
    <name evidence="1" type="ordered locus">AM1_5306</name>
</gene>
<accession>B0CAR4</accession>
<dbReference type="KEGG" id="amr:AM1_5306"/>